<dbReference type="InterPro" id="IPR036291">
    <property type="entry name" value="NAD(P)-bd_dom_sf"/>
</dbReference>
<proteinExistence type="predicted"/>
<keyword evidence="4" id="KW-1185">Reference proteome</keyword>
<dbReference type="SUPFAM" id="SSF55347">
    <property type="entry name" value="Glyceraldehyde-3-phosphate dehydrogenase-like, C-terminal domain"/>
    <property type="match status" value="1"/>
</dbReference>
<dbReference type="Pfam" id="PF01408">
    <property type="entry name" value="GFO_IDH_MocA"/>
    <property type="match status" value="1"/>
</dbReference>
<evidence type="ECO:0000313" key="4">
    <source>
        <dbReference type="Proteomes" id="UP000294830"/>
    </source>
</evidence>
<organism evidence="3 4">
    <name type="scientific">Acetobacteroides hydrogenigenes</name>
    <dbReference type="NCBI Taxonomy" id="979970"/>
    <lineage>
        <taxon>Bacteria</taxon>
        <taxon>Pseudomonadati</taxon>
        <taxon>Bacteroidota</taxon>
        <taxon>Bacteroidia</taxon>
        <taxon>Bacteroidales</taxon>
        <taxon>Rikenellaceae</taxon>
        <taxon>Acetobacteroides</taxon>
    </lineage>
</organism>
<name>A0A4R2E8B0_9BACT</name>
<dbReference type="Gene3D" id="3.40.50.720">
    <property type="entry name" value="NAD(P)-binding Rossmann-like Domain"/>
    <property type="match status" value="1"/>
</dbReference>
<dbReference type="InterPro" id="IPR000683">
    <property type="entry name" value="Gfo/Idh/MocA-like_OxRdtase_N"/>
</dbReference>
<dbReference type="RefSeq" id="WP_131840241.1">
    <property type="nucleotide sequence ID" value="NZ_SLWB01000016.1"/>
</dbReference>
<dbReference type="PANTHER" id="PTHR43249:SF1">
    <property type="entry name" value="D-GLUCOSIDE 3-DEHYDROGENASE"/>
    <property type="match status" value="1"/>
</dbReference>
<evidence type="ECO:0000259" key="1">
    <source>
        <dbReference type="Pfam" id="PF01408"/>
    </source>
</evidence>
<protein>
    <submittedName>
        <fullName evidence="3">Putative dehydrogenase</fullName>
    </submittedName>
</protein>
<dbReference type="Proteomes" id="UP000294830">
    <property type="component" value="Unassembled WGS sequence"/>
</dbReference>
<reference evidence="3 4" key="1">
    <citation type="submission" date="2019-03" db="EMBL/GenBank/DDBJ databases">
        <title>Genomic Encyclopedia of Archaeal and Bacterial Type Strains, Phase II (KMG-II): from individual species to whole genera.</title>
        <authorList>
            <person name="Goeker M."/>
        </authorList>
    </citation>
    <scope>NUCLEOTIDE SEQUENCE [LARGE SCALE GENOMIC DNA]</scope>
    <source>
        <strain evidence="3 4">RL-C</strain>
    </source>
</reference>
<dbReference type="InterPro" id="IPR052515">
    <property type="entry name" value="Gfo/Idh/MocA_Oxidoreductase"/>
</dbReference>
<gene>
    <name evidence="3" type="ORF">CLV25_11654</name>
</gene>
<comment type="caution">
    <text evidence="3">The sequence shown here is derived from an EMBL/GenBank/DDBJ whole genome shotgun (WGS) entry which is preliminary data.</text>
</comment>
<accession>A0A4R2E8B0</accession>
<feature type="domain" description="Gfo/Idh/MocA-like oxidoreductase N-terminal" evidence="1">
    <location>
        <begin position="4"/>
        <end position="124"/>
    </location>
</feature>
<dbReference type="AlphaFoldDB" id="A0A4R2E8B0"/>
<feature type="domain" description="GFO/IDH/MocA-like oxidoreductase" evidence="2">
    <location>
        <begin position="132"/>
        <end position="258"/>
    </location>
</feature>
<sequence>MDTVRWGIIGCGNVCEVKSGPAFYKVENSRLVAVMRRDVAKAADFAQRHNVPKWYSSAEELLADAQIDAVYIATPPNTHKDYALMALKAGKAVYVEKPMALTYDECMEMVRASEEACKPIFVAHYRRGLPYFIKVKELVENGAVGKPLTVRVELLKSPRETDINASNHTWRVKPEVAGGGYLLDLAPHTIDILDFILGKIVDVQGYAANLGGFYAAEDTVSASFQFESGALGTALWSFVAAPEAEVDTVEIVGTKGKITFSTFKFTPIEYVGERGAETFDIAPPQHIQQPLIQTIVDELLGKGNCPSKGEVAARPNWFFDKIFGRIK</sequence>
<dbReference type="Gene3D" id="3.30.360.10">
    <property type="entry name" value="Dihydrodipicolinate Reductase, domain 2"/>
    <property type="match status" value="1"/>
</dbReference>
<dbReference type="SUPFAM" id="SSF51735">
    <property type="entry name" value="NAD(P)-binding Rossmann-fold domains"/>
    <property type="match status" value="1"/>
</dbReference>
<evidence type="ECO:0000259" key="2">
    <source>
        <dbReference type="Pfam" id="PF22725"/>
    </source>
</evidence>
<dbReference type="Pfam" id="PF22725">
    <property type="entry name" value="GFO_IDH_MocA_C3"/>
    <property type="match status" value="1"/>
</dbReference>
<evidence type="ECO:0000313" key="3">
    <source>
        <dbReference type="EMBL" id="TCN63076.1"/>
    </source>
</evidence>
<dbReference type="PANTHER" id="PTHR43249">
    <property type="entry name" value="UDP-N-ACETYL-2-AMINO-2-DEOXY-D-GLUCURONATE OXIDASE"/>
    <property type="match status" value="1"/>
</dbReference>
<dbReference type="EMBL" id="SLWB01000016">
    <property type="protein sequence ID" value="TCN63076.1"/>
    <property type="molecule type" value="Genomic_DNA"/>
</dbReference>
<dbReference type="GO" id="GO:0000166">
    <property type="term" value="F:nucleotide binding"/>
    <property type="evidence" value="ECO:0007669"/>
    <property type="project" value="InterPro"/>
</dbReference>
<dbReference type="InterPro" id="IPR055170">
    <property type="entry name" value="GFO_IDH_MocA-like_dom"/>
</dbReference>
<dbReference type="OrthoDB" id="9795543at2"/>